<evidence type="ECO:0000313" key="9">
    <source>
        <dbReference type="EMBL" id="CAK7894034.1"/>
    </source>
</evidence>
<keyword evidence="3 7" id="KW-0805">Transcription regulation</keyword>
<dbReference type="Proteomes" id="UP001497600">
    <property type="component" value="Chromosome A"/>
</dbReference>
<dbReference type="EMBL" id="OZ004253">
    <property type="protein sequence ID" value="CAK7894034.1"/>
    <property type="molecule type" value="Genomic_DNA"/>
</dbReference>
<dbReference type="InterPro" id="IPR008851">
    <property type="entry name" value="TFIIF-alpha"/>
</dbReference>
<comment type="function">
    <text evidence="7">TFIIF is a general transcription initiation factor that binds to RNA polymerase II and helps to recruit it to the initiation complex in collaboration with TFIIB. It promotes transcription elongation.</text>
</comment>
<feature type="region of interest" description="Disordered" evidence="8">
    <location>
        <begin position="278"/>
        <end position="341"/>
    </location>
</feature>
<name>A0ABP0E9I3_9ASCO</name>
<feature type="compositionally biased region" description="Acidic residues" evidence="8">
    <location>
        <begin position="122"/>
        <end position="131"/>
    </location>
</feature>
<feature type="region of interest" description="Disordered" evidence="8">
    <location>
        <begin position="379"/>
        <end position="471"/>
    </location>
</feature>
<dbReference type="PANTHER" id="PTHR13011">
    <property type="entry name" value="TFIIF-ALPHA"/>
    <property type="match status" value="1"/>
</dbReference>
<protein>
    <recommendedName>
        <fullName evidence="7">Transcription initiation factor IIF subunit alpha</fullName>
    </recommendedName>
</protein>
<evidence type="ECO:0000256" key="3">
    <source>
        <dbReference type="ARBA" id="ARBA00023015"/>
    </source>
</evidence>
<comment type="similarity">
    <text evidence="2 7">Belongs to the TFIIF alpha subunit family.</text>
</comment>
<keyword evidence="10" id="KW-1185">Reference proteome</keyword>
<accession>A0ABP0E9I3</accession>
<evidence type="ECO:0000256" key="4">
    <source>
        <dbReference type="ARBA" id="ARBA00023125"/>
    </source>
</evidence>
<evidence type="ECO:0000256" key="6">
    <source>
        <dbReference type="ARBA" id="ARBA00023242"/>
    </source>
</evidence>
<evidence type="ECO:0000313" key="10">
    <source>
        <dbReference type="Proteomes" id="UP001497600"/>
    </source>
</evidence>
<feature type="region of interest" description="Disordered" evidence="8">
    <location>
        <begin position="119"/>
        <end position="168"/>
    </location>
</feature>
<feature type="compositionally biased region" description="Gly residues" evidence="8">
    <location>
        <begin position="297"/>
        <end position="318"/>
    </location>
</feature>
<keyword evidence="5 7" id="KW-0804">Transcription</keyword>
<feature type="region of interest" description="Disordered" evidence="8">
    <location>
        <begin position="499"/>
        <end position="547"/>
    </location>
</feature>
<feature type="compositionally biased region" description="Acidic residues" evidence="8">
    <location>
        <begin position="441"/>
        <end position="451"/>
    </location>
</feature>
<feature type="region of interest" description="Disordered" evidence="8">
    <location>
        <begin position="1"/>
        <end position="40"/>
    </location>
</feature>
<keyword evidence="6 7" id="KW-0539">Nucleus</keyword>
<gene>
    <name evidence="9" type="primary">TFG1</name>
    <name evidence="9" type="ORF">CAAN4_A10572</name>
</gene>
<dbReference type="Pfam" id="PF05793">
    <property type="entry name" value="TFIIF_alpha"/>
    <property type="match status" value="1"/>
</dbReference>
<proteinExistence type="inferred from homology"/>
<feature type="compositionally biased region" description="Basic and acidic residues" evidence="8">
    <location>
        <begin position="397"/>
        <end position="412"/>
    </location>
</feature>
<dbReference type="InterPro" id="IPR011039">
    <property type="entry name" value="TFIIF_interaction"/>
</dbReference>
<sequence>MSQPPVKTEPTVKAEPRDGIPASSGITPNNNSKQSAAADQGWQDIPLKCCTPEEVQDIRYHILKFQAKQNVDIAKNFTNPVRLHRKDPRNIQFQLTRAEIDKRKREQEELKLEAERLKLEEEAGAEGEEGATVDGVKQEGSQTPGEKPKVAGEADMSQVAPDGGARKPRKNLFKRKTRQINLMDDEKRKLRYEEYYPWVIEDYDGKNVFVGNYEAGSSDTQHVLFVFDKDGFKMVPAEKVYKFTPRNKYATLTLEEAEAKMEKNSSVPRWLMRHMEDQSTAQGAAPDQRFRNASPGSGSGGMGGGIYSGRSTGLGGSNGRLRTVIGGSSSNDRDSDHDDLDFDEEFADDEEAPIMDGDEEENKLSEQKLKKEMLKAAHFDGQSDAEGDDNDLDDLFETEKSRKVDKEGEKLRKVLNKTEGGVYESEDDDKLNPYLSKSDLESENESEDDEVTQVKTEATEENIPKPEQPRTIFAGNLGDGFVVIKAPATFLQNFPAGEWSINGRKRTSPAAESPRKAARISDEKTNGSDRKSVSPTPKASSVGAGAVDLNSVGPDGVLVTTKEVLDIVRDTPLTTKDLLQGLKNRVNAHKDNKQRIIAIVKQNLKLIDGKLVLKEDN</sequence>
<reference evidence="9 10" key="1">
    <citation type="submission" date="2024-01" db="EMBL/GenBank/DDBJ databases">
        <authorList>
            <consortium name="Genoscope - CEA"/>
            <person name="William W."/>
        </authorList>
    </citation>
    <scope>NUCLEOTIDE SEQUENCE [LARGE SCALE GENOMIC DNA]</scope>
    <source>
        <strain evidence="9 10">29B2s-10</strain>
    </source>
</reference>
<evidence type="ECO:0000256" key="7">
    <source>
        <dbReference type="RuleBase" id="RU366044"/>
    </source>
</evidence>
<dbReference type="PANTHER" id="PTHR13011:SF0">
    <property type="entry name" value="GENERAL TRANSCRIPTION FACTOR IIF SUBUNIT 1"/>
    <property type="match status" value="1"/>
</dbReference>
<evidence type="ECO:0000256" key="8">
    <source>
        <dbReference type="SAM" id="MobiDB-lite"/>
    </source>
</evidence>
<organism evidence="9 10">
    <name type="scientific">[Candida] anglica</name>
    <dbReference type="NCBI Taxonomy" id="148631"/>
    <lineage>
        <taxon>Eukaryota</taxon>
        <taxon>Fungi</taxon>
        <taxon>Dikarya</taxon>
        <taxon>Ascomycota</taxon>
        <taxon>Saccharomycotina</taxon>
        <taxon>Pichiomycetes</taxon>
        <taxon>Debaryomycetaceae</taxon>
        <taxon>Kurtzmaniella</taxon>
    </lineage>
</organism>
<feature type="compositionally biased region" description="Polar residues" evidence="8">
    <location>
        <begin position="24"/>
        <end position="37"/>
    </location>
</feature>
<feature type="compositionally biased region" description="Basic and acidic residues" evidence="8">
    <location>
        <begin position="513"/>
        <end position="532"/>
    </location>
</feature>
<dbReference type="SUPFAM" id="SSF50916">
    <property type="entry name" value="Rap30/74 interaction domains"/>
    <property type="match status" value="1"/>
</dbReference>
<evidence type="ECO:0000256" key="5">
    <source>
        <dbReference type="ARBA" id="ARBA00023163"/>
    </source>
</evidence>
<comment type="subcellular location">
    <subcellularLocation>
        <location evidence="1 7">Nucleus</location>
    </subcellularLocation>
</comment>
<evidence type="ECO:0000256" key="1">
    <source>
        <dbReference type="ARBA" id="ARBA00004123"/>
    </source>
</evidence>
<keyword evidence="4 7" id="KW-0238">DNA-binding</keyword>
<feature type="compositionally biased region" description="Acidic residues" evidence="8">
    <location>
        <begin position="383"/>
        <end position="396"/>
    </location>
</feature>
<evidence type="ECO:0000256" key="2">
    <source>
        <dbReference type="ARBA" id="ARBA00005249"/>
    </source>
</evidence>